<comment type="caution">
    <text evidence="11">The sequence shown here is derived from an EMBL/GenBank/DDBJ whole genome shotgun (WGS) entry which is preliminary data.</text>
</comment>
<keyword evidence="5" id="KW-0648">Protein biosynthesis</keyword>
<comment type="similarity">
    <text evidence="2 9">Belongs to the eIF-2B alpha/beta/delta subunits family.</text>
</comment>
<dbReference type="Gene3D" id="3.40.50.10470">
    <property type="entry name" value="Translation initiation factor eif-2b, domain 2"/>
    <property type="match status" value="1"/>
</dbReference>
<evidence type="ECO:0000256" key="9">
    <source>
        <dbReference type="RuleBase" id="RU003814"/>
    </source>
</evidence>
<dbReference type="Gene3D" id="1.20.120.1070">
    <property type="entry name" value="Translation initiation factor eIF-2B, N-terminal domain"/>
    <property type="match status" value="1"/>
</dbReference>
<organism evidence="11 12">
    <name type="scientific">Cladonia borealis</name>
    <dbReference type="NCBI Taxonomy" id="184061"/>
    <lineage>
        <taxon>Eukaryota</taxon>
        <taxon>Fungi</taxon>
        <taxon>Dikarya</taxon>
        <taxon>Ascomycota</taxon>
        <taxon>Pezizomycotina</taxon>
        <taxon>Lecanoromycetes</taxon>
        <taxon>OSLEUM clade</taxon>
        <taxon>Lecanoromycetidae</taxon>
        <taxon>Lecanorales</taxon>
        <taxon>Lecanorineae</taxon>
        <taxon>Cladoniaceae</taxon>
        <taxon>Cladonia</taxon>
    </lineage>
</organism>
<proteinExistence type="inferred from homology"/>
<accession>A0AA39V1R9</accession>
<keyword evidence="12" id="KW-1185">Reference proteome</keyword>
<dbReference type="GO" id="GO:0005829">
    <property type="term" value="C:cytosol"/>
    <property type="evidence" value="ECO:0007669"/>
    <property type="project" value="UniProtKB-SubCell"/>
</dbReference>
<dbReference type="GO" id="GO:0003743">
    <property type="term" value="F:translation initiation factor activity"/>
    <property type="evidence" value="ECO:0007669"/>
    <property type="project" value="UniProtKB-KW"/>
</dbReference>
<evidence type="ECO:0000313" key="12">
    <source>
        <dbReference type="Proteomes" id="UP001166286"/>
    </source>
</evidence>
<evidence type="ECO:0000256" key="6">
    <source>
        <dbReference type="ARBA" id="ARBA00044208"/>
    </source>
</evidence>
<dbReference type="AlphaFoldDB" id="A0AA39V1R9"/>
<feature type="region of interest" description="Disordered" evidence="10">
    <location>
        <begin position="1"/>
        <end position="22"/>
    </location>
</feature>
<evidence type="ECO:0000256" key="4">
    <source>
        <dbReference type="ARBA" id="ARBA00022540"/>
    </source>
</evidence>
<dbReference type="SUPFAM" id="SSF100950">
    <property type="entry name" value="NagB/RpiA/CoA transferase-like"/>
    <property type="match status" value="1"/>
</dbReference>
<dbReference type="GO" id="GO:0005085">
    <property type="term" value="F:guanyl-nucleotide exchange factor activity"/>
    <property type="evidence" value="ECO:0007669"/>
    <property type="project" value="TreeGrafter"/>
</dbReference>
<evidence type="ECO:0000256" key="10">
    <source>
        <dbReference type="SAM" id="MobiDB-lite"/>
    </source>
</evidence>
<comment type="subcellular location">
    <subcellularLocation>
        <location evidence="1">Cytoplasm</location>
        <location evidence="1">Cytosol</location>
    </subcellularLocation>
</comment>
<keyword evidence="4" id="KW-0396">Initiation factor</keyword>
<comment type="subunit">
    <text evidence="8">Component of the translation initiation factor 2B (eIF2B) complex which is a heterodecamer of two sets of five different subunits: alpha, beta, gamma, delta and epsilon. Subunits alpha, beta and delta comprise a regulatory subcomplex and subunits epsilon and gamma comprise a catalytic subcomplex. Within the complex, the hexameric regulatory complex resides at the center, with the two heterodimeric catalytic subcomplexes bound on opposite sides.</text>
</comment>
<dbReference type="PANTHER" id="PTHR45860">
    <property type="entry name" value="TRANSLATION INITIATION FACTOR EIF-2B SUBUNIT ALPHA"/>
    <property type="match status" value="1"/>
</dbReference>
<name>A0AA39V1R9_9LECA</name>
<dbReference type="InterPro" id="IPR051501">
    <property type="entry name" value="eIF2B_alpha/beta/delta"/>
</dbReference>
<evidence type="ECO:0000256" key="8">
    <source>
        <dbReference type="ARBA" id="ARBA00046432"/>
    </source>
</evidence>
<evidence type="ECO:0000256" key="5">
    <source>
        <dbReference type="ARBA" id="ARBA00022917"/>
    </source>
</evidence>
<dbReference type="EMBL" id="JAFEKC020000011">
    <property type="protein sequence ID" value="KAK0512427.1"/>
    <property type="molecule type" value="Genomic_DNA"/>
</dbReference>
<dbReference type="InterPro" id="IPR042528">
    <property type="entry name" value="elF-2B_alpha_N"/>
</dbReference>
<evidence type="ECO:0000256" key="3">
    <source>
        <dbReference type="ARBA" id="ARBA00022490"/>
    </source>
</evidence>
<dbReference type="Proteomes" id="UP001166286">
    <property type="component" value="Unassembled WGS sequence"/>
</dbReference>
<feature type="compositionally biased region" description="Pro residues" evidence="10">
    <location>
        <begin position="1"/>
        <end position="16"/>
    </location>
</feature>
<evidence type="ECO:0000313" key="11">
    <source>
        <dbReference type="EMBL" id="KAK0512427.1"/>
    </source>
</evidence>
<dbReference type="GO" id="GO:0005851">
    <property type="term" value="C:eukaryotic translation initiation factor 2B complex"/>
    <property type="evidence" value="ECO:0007669"/>
    <property type="project" value="TreeGrafter"/>
</dbReference>
<dbReference type="InterPro" id="IPR037171">
    <property type="entry name" value="NagB/RpiA_transferase-like"/>
</dbReference>
<protein>
    <recommendedName>
        <fullName evidence="6">Translation initiation factor eIF2B subunit alpha</fullName>
    </recommendedName>
    <alternativeName>
        <fullName evidence="7">eIF2B GDP-GTP exchange factor subunit alpha</fullName>
    </alternativeName>
</protein>
<dbReference type="PANTHER" id="PTHR45860:SF1">
    <property type="entry name" value="TRANSLATION INITIATION FACTOR EIF-2B SUBUNIT ALPHA"/>
    <property type="match status" value="1"/>
</dbReference>
<dbReference type="InterPro" id="IPR042529">
    <property type="entry name" value="IF_2B-like_C"/>
</dbReference>
<keyword evidence="3" id="KW-0963">Cytoplasm</keyword>
<gene>
    <name evidence="11" type="ORF">JMJ35_005555</name>
</gene>
<evidence type="ECO:0000256" key="7">
    <source>
        <dbReference type="ARBA" id="ARBA00044236"/>
    </source>
</evidence>
<evidence type="ECO:0000256" key="2">
    <source>
        <dbReference type="ARBA" id="ARBA00007251"/>
    </source>
</evidence>
<reference evidence="11" key="1">
    <citation type="submission" date="2023-03" db="EMBL/GenBank/DDBJ databases">
        <title>Complete genome of Cladonia borealis.</title>
        <authorList>
            <person name="Park H."/>
        </authorList>
    </citation>
    <scope>NUCLEOTIDE SEQUENCE</scope>
    <source>
        <strain evidence="11">ANT050790</strain>
    </source>
</reference>
<evidence type="ECO:0000256" key="1">
    <source>
        <dbReference type="ARBA" id="ARBA00004514"/>
    </source>
</evidence>
<dbReference type="Pfam" id="PF01008">
    <property type="entry name" value="IF-2B"/>
    <property type="match status" value="1"/>
</dbReference>
<dbReference type="InterPro" id="IPR000649">
    <property type="entry name" value="IF-2B-related"/>
</dbReference>
<sequence>MLTPPPEEPPTTPPSNPHENTSLPIDITQTYNHLLHTDPLLTHPIAAIESLITLLSTSPAGTISETLALLSSATNTLKTTIPNPIPLSAGTDLFQRYIISTLQSRSSSHDHNARGGGKGKRNHYQGGVEDFRAIRAHLLANSRLFVQRAKEARGKIARVARKFVRDGSVVMTCGRSRVVAATLKAAAEEGVRFRVVYAEDSYSYPSSISAGTTGSKTTDVVGELRARGVPVAVIPFAGVATALGETDFVIVGAESVVENGGVVSGMGTYQMGLLAKSAGRPFYVGAESHKFVRVFPLDWGDLPVRRRGLDFRIEEKERRGVGEGEGEVDVDFTPPELITAIVTENGVQTPSAVSEELIKIWY</sequence>